<dbReference type="EMBL" id="JAEHOD010000064">
    <property type="protein sequence ID" value="KAG2433140.1"/>
    <property type="molecule type" value="Genomic_DNA"/>
</dbReference>
<evidence type="ECO:0008006" key="4">
    <source>
        <dbReference type="Google" id="ProtNLM"/>
    </source>
</evidence>
<comment type="caution">
    <text evidence="2">The sequence shown here is derived from an EMBL/GenBank/DDBJ whole genome shotgun (WGS) entry which is preliminary data.</text>
</comment>
<feature type="region of interest" description="Disordered" evidence="1">
    <location>
        <begin position="283"/>
        <end position="312"/>
    </location>
</feature>
<keyword evidence="3" id="KW-1185">Reference proteome</keyword>
<name>A0A835T625_9CHLO</name>
<organism evidence="2 3">
    <name type="scientific">Chlamydomonas schloesseri</name>
    <dbReference type="NCBI Taxonomy" id="2026947"/>
    <lineage>
        <taxon>Eukaryota</taxon>
        <taxon>Viridiplantae</taxon>
        <taxon>Chlorophyta</taxon>
        <taxon>core chlorophytes</taxon>
        <taxon>Chlorophyceae</taxon>
        <taxon>CS clade</taxon>
        <taxon>Chlamydomonadales</taxon>
        <taxon>Chlamydomonadaceae</taxon>
        <taxon>Chlamydomonas</taxon>
    </lineage>
</organism>
<reference evidence="2" key="1">
    <citation type="journal article" date="2020" name="bioRxiv">
        <title>Comparative genomics of Chlamydomonas.</title>
        <authorList>
            <person name="Craig R.J."/>
            <person name="Hasan A.R."/>
            <person name="Ness R.W."/>
            <person name="Keightley P.D."/>
        </authorList>
    </citation>
    <scope>NUCLEOTIDE SEQUENCE</scope>
    <source>
        <strain evidence="2">CCAP 11/173</strain>
    </source>
</reference>
<dbReference type="Proteomes" id="UP000613740">
    <property type="component" value="Unassembled WGS sequence"/>
</dbReference>
<protein>
    <recommendedName>
        <fullName evidence="4">Peptidase S1 domain-containing protein</fullName>
    </recommendedName>
</protein>
<accession>A0A835T625</accession>
<feature type="region of interest" description="Disordered" evidence="1">
    <location>
        <begin position="78"/>
        <end position="97"/>
    </location>
</feature>
<dbReference type="OrthoDB" id="543819at2759"/>
<sequence>MSENWDLRAFIFSCPGDQLEDNEKERCYAALNKGGFSAASKRRAFFALDEPNLEKLGIEPLALRKALLLVIAGRAQSDAGSGGQPGPGGASGGGAGGAGPDAAFHLADFTRSNVWRLVDKGETVGTCCLVSHNNRRFVLAARHCMDPKPGQRIDVSSFTVCGHRLRHLASFLKHDVTVLLLDDTIELPDLLRGAIPFEVDAGIGLFRGMPVTLIGFPLAADKTITGFQQSGIPLVAKGDVSWISSKNAFEAIGSYPGAFPNCSGGAVANGRYLAGLHTGIMWHEKGTNPRDTSTTTDQEKADASGSACGSGAAGGAGGAATAVGGEPMEVDTWLADDGAAGAQASACGANKKRKPASRQEDAASMASALEYCLDNVERKPCMGVFVPAPAAMSCCWRRLCGRRGRRSSSSALVTAGCARWQRALAAVHRCRWWFK</sequence>
<dbReference type="SUPFAM" id="SSF50494">
    <property type="entry name" value="Trypsin-like serine proteases"/>
    <property type="match status" value="1"/>
</dbReference>
<evidence type="ECO:0000256" key="1">
    <source>
        <dbReference type="SAM" id="MobiDB-lite"/>
    </source>
</evidence>
<evidence type="ECO:0000313" key="3">
    <source>
        <dbReference type="Proteomes" id="UP000613740"/>
    </source>
</evidence>
<gene>
    <name evidence="2" type="ORF">HYH02_012841</name>
</gene>
<dbReference type="InterPro" id="IPR009003">
    <property type="entry name" value="Peptidase_S1_PA"/>
</dbReference>
<proteinExistence type="predicted"/>
<feature type="compositionally biased region" description="Gly residues" evidence="1">
    <location>
        <begin position="80"/>
        <end position="97"/>
    </location>
</feature>
<evidence type="ECO:0000313" key="2">
    <source>
        <dbReference type="EMBL" id="KAG2433140.1"/>
    </source>
</evidence>
<dbReference type="AlphaFoldDB" id="A0A835T625"/>